<dbReference type="Proteomes" id="UP000005408">
    <property type="component" value="Unassembled WGS sequence"/>
</dbReference>
<sequence>FNNFKRVIGVRIDRRSGTQVGQTSYEFRRRAERGDLIIPTRNLFSDGFPSEFSLSVTLKLASVTRRESWNLIDITNPQGETDFAVRFVGELRQIHLLYRDKVLNTLTTVEFDKKDTRNVFTKGWHKMQISVQKTEASLYIDCTRIQTVQMTSSDVSNIGYMTVAKSMTSKHTTPKFYLQWLAMHCDPTKPSRDSCEELEDIDDSDSQVIIMLEHRIQSIR</sequence>
<accession>A0A8W8M0Y4</accession>
<evidence type="ECO:0000313" key="4">
    <source>
        <dbReference type="Proteomes" id="UP000005408"/>
    </source>
</evidence>
<dbReference type="EnsemblMetazoa" id="G3050.7">
    <property type="protein sequence ID" value="G3050.7:cds"/>
    <property type="gene ID" value="G3050"/>
</dbReference>
<keyword evidence="1" id="KW-0677">Repeat</keyword>
<dbReference type="InterPro" id="IPR048287">
    <property type="entry name" value="TSPN-like_N"/>
</dbReference>
<dbReference type="Gene3D" id="2.60.120.200">
    <property type="match status" value="1"/>
</dbReference>
<feature type="domain" description="Thrombospondin-like N-terminal" evidence="2">
    <location>
        <begin position="1"/>
        <end position="187"/>
    </location>
</feature>
<evidence type="ECO:0000313" key="3">
    <source>
        <dbReference type="EnsemblMetazoa" id="G3050.7:cds"/>
    </source>
</evidence>
<evidence type="ECO:0000256" key="1">
    <source>
        <dbReference type="ARBA" id="ARBA00022737"/>
    </source>
</evidence>
<dbReference type="SUPFAM" id="SSF49899">
    <property type="entry name" value="Concanavalin A-like lectins/glucanases"/>
    <property type="match status" value="1"/>
</dbReference>
<protein>
    <recommendedName>
        <fullName evidence="2">Thrombospondin-like N-terminal domain-containing protein</fullName>
    </recommendedName>
</protein>
<proteinExistence type="predicted"/>
<name>A0A8W8M0Y4_MAGGI</name>
<dbReference type="InterPro" id="IPR013320">
    <property type="entry name" value="ConA-like_dom_sf"/>
</dbReference>
<keyword evidence="4" id="KW-1185">Reference proteome</keyword>
<evidence type="ECO:0000259" key="2">
    <source>
        <dbReference type="SMART" id="SM00210"/>
    </source>
</evidence>
<dbReference type="AlphaFoldDB" id="A0A8W8M0Y4"/>
<reference evidence="3" key="1">
    <citation type="submission" date="2022-08" db="UniProtKB">
        <authorList>
            <consortium name="EnsemblMetazoa"/>
        </authorList>
    </citation>
    <scope>IDENTIFICATION</scope>
    <source>
        <strain evidence="3">05x7-T-G4-1.051#20</strain>
    </source>
</reference>
<dbReference type="SMART" id="SM00210">
    <property type="entry name" value="TSPN"/>
    <property type="match status" value="1"/>
</dbReference>
<organism evidence="3 4">
    <name type="scientific">Magallana gigas</name>
    <name type="common">Pacific oyster</name>
    <name type="synonym">Crassostrea gigas</name>
    <dbReference type="NCBI Taxonomy" id="29159"/>
    <lineage>
        <taxon>Eukaryota</taxon>
        <taxon>Metazoa</taxon>
        <taxon>Spiralia</taxon>
        <taxon>Lophotrochozoa</taxon>
        <taxon>Mollusca</taxon>
        <taxon>Bivalvia</taxon>
        <taxon>Autobranchia</taxon>
        <taxon>Pteriomorphia</taxon>
        <taxon>Ostreida</taxon>
        <taxon>Ostreoidea</taxon>
        <taxon>Ostreidae</taxon>
        <taxon>Magallana</taxon>
    </lineage>
</organism>